<dbReference type="Gene3D" id="3.20.20.220">
    <property type="match status" value="1"/>
</dbReference>
<comment type="caution">
    <text evidence="2">The sequence shown here is derived from an EMBL/GenBank/DDBJ whole genome shotgun (WGS) entry which is preliminary data.</text>
</comment>
<sequence length="361" mass="38949">MASPIASALASKLCDPSEPVFLYGTVPPLEGTTDEKVEEQAASFAKKMAGLSVDGFIVYDIQEEKGRTPEPRPFAFRKMMEPSGYAGLLQKKSGKGVVLYKCVAEHSVGNFEGWADAAVNTHGLKCFNLVGGATSSVTYTGPTMDEAAKVMTARGAKLGGVTIAERHTKKCNEHTTVMRKQNMGMKWFISQAIYDDKQMVNFINDYGALCKSESKAPVKMILTFAPCGREKTMKFIDWLGVVVPPETRSAILDAENKAATSVNLLCDMLRNIIKETAGSGVPLGVSVESVSIFKDEVAATDDLFRRSQAIILDSMGLGWSVRWGWLAPKKDEKKKEVVQMIGVAVAAAAAGFVGGRRLSSA</sequence>
<dbReference type="AlphaFoldDB" id="A0A830HF58"/>
<dbReference type="InterPro" id="IPR029041">
    <property type="entry name" value="FAD-linked_oxidoreductase-like"/>
</dbReference>
<dbReference type="SUPFAM" id="SSF51730">
    <property type="entry name" value="FAD-linked oxidoreductase"/>
    <property type="match status" value="1"/>
</dbReference>
<proteinExistence type="predicted"/>
<accession>A0A830HF58</accession>
<evidence type="ECO:0000313" key="3">
    <source>
        <dbReference type="Proteomes" id="UP000660262"/>
    </source>
</evidence>
<reference evidence="2" key="1">
    <citation type="submission" date="2020-10" db="EMBL/GenBank/DDBJ databases">
        <title>Unveiling of a novel bifunctional photoreceptor, Dualchrome1, isolated from a cosmopolitan green alga.</title>
        <authorList>
            <person name="Suzuki S."/>
            <person name="Kawachi M."/>
        </authorList>
    </citation>
    <scope>NUCLEOTIDE SEQUENCE</scope>
    <source>
        <strain evidence="2">NIES 2893</strain>
    </source>
</reference>
<evidence type="ECO:0008006" key="4">
    <source>
        <dbReference type="Google" id="ProtNLM"/>
    </source>
</evidence>
<dbReference type="EMBL" id="BNJQ01000010">
    <property type="protein sequence ID" value="GHP05362.1"/>
    <property type="molecule type" value="Genomic_DNA"/>
</dbReference>
<dbReference type="OrthoDB" id="40323at2759"/>
<dbReference type="Proteomes" id="UP000660262">
    <property type="component" value="Unassembled WGS sequence"/>
</dbReference>
<organism evidence="2 3">
    <name type="scientific">Pycnococcus provasolii</name>
    <dbReference type="NCBI Taxonomy" id="41880"/>
    <lineage>
        <taxon>Eukaryota</taxon>
        <taxon>Viridiplantae</taxon>
        <taxon>Chlorophyta</taxon>
        <taxon>Pseudoscourfieldiophyceae</taxon>
        <taxon>Pseudoscourfieldiales</taxon>
        <taxon>Pycnococcaceae</taxon>
        <taxon>Pycnococcus</taxon>
    </lineage>
</organism>
<dbReference type="GO" id="GO:0016491">
    <property type="term" value="F:oxidoreductase activity"/>
    <property type="evidence" value="ECO:0007669"/>
    <property type="project" value="UniProtKB-KW"/>
</dbReference>
<protein>
    <recommendedName>
        <fullName evidence="4">Methylenetetrahydrofolate reductase (NAD(P)H)</fullName>
    </recommendedName>
</protein>
<evidence type="ECO:0000256" key="1">
    <source>
        <dbReference type="ARBA" id="ARBA00023002"/>
    </source>
</evidence>
<gene>
    <name evidence="2" type="ORF">PPROV_000411400</name>
</gene>
<name>A0A830HF58_9CHLO</name>
<keyword evidence="3" id="KW-1185">Reference proteome</keyword>
<keyword evidence="1" id="KW-0560">Oxidoreductase</keyword>
<evidence type="ECO:0000313" key="2">
    <source>
        <dbReference type="EMBL" id="GHP05362.1"/>
    </source>
</evidence>